<keyword evidence="2" id="KW-0238">DNA-binding</keyword>
<protein>
    <submittedName>
        <fullName evidence="5">HxlR family transcriptional regulator</fullName>
    </submittedName>
</protein>
<dbReference type="EMBL" id="QMEY01000002">
    <property type="protein sequence ID" value="RBQ21161.1"/>
    <property type="molecule type" value="Genomic_DNA"/>
</dbReference>
<accession>A0A366M4Q3</accession>
<evidence type="ECO:0000313" key="5">
    <source>
        <dbReference type="EMBL" id="RBQ21161.1"/>
    </source>
</evidence>
<gene>
    <name evidence="5" type="ORF">DP939_08400</name>
</gene>
<dbReference type="OrthoDB" id="9792527at2"/>
<dbReference type="SUPFAM" id="SSF46785">
    <property type="entry name" value="Winged helix' DNA-binding domain"/>
    <property type="match status" value="1"/>
</dbReference>
<dbReference type="CDD" id="cd00090">
    <property type="entry name" value="HTH_ARSR"/>
    <property type="match status" value="1"/>
</dbReference>
<keyword evidence="1" id="KW-0805">Transcription regulation</keyword>
<reference evidence="5 6" key="1">
    <citation type="submission" date="2018-06" db="EMBL/GenBank/DDBJ databases">
        <title>Sphaerisporangium craniellae sp. nov., isolated from a marine sponge in the South China Sea.</title>
        <authorList>
            <person name="Li L."/>
        </authorList>
    </citation>
    <scope>NUCLEOTIDE SEQUENCE [LARGE SCALE GENOMIC DNA]</scope>
    <source>
        <strain evidence="5 6">LHW63015</strain>
    </source>
</reference>
<proteinExistence type="predicted"/>
<sequence>MRTREYGQFCGLARAAELLGQRWTMLILRDLLVGPRRYSDLAAGLPGIPTNVLAARLKELEQDGLVVRQARGGGDRAIVYQVTGRAEELVPALDALASWGAAGMRVPREGEVVTEAALVTALRVAAAGGRPPGVRRAVTYVVRAGEAVAHAIVSGTRVTAGPGEHPAPDLTIVARSGPGFREMLAGTLGADEAVAEGVIEVSGDKALLAEFAATFRVPYSPSLTGPAA</sequence>
<dbReference type="InterPro" id="IPR036527">
    <property type="entry name" value="SCP2_sterol-bd_dom_sf"/>
</dbReference>
<dbReference type="Proteomes" id="UP000253303">
    <property type="component" value="Unassembled WGS sequence"/>
</dbReference>
<dbReference type="InterPro" id="IPR002577">
    <property type="entry name" value="HTH_HxlR"/>
</dbReference>
<dbReference type="PANTHER" id="PTHR33204:SF18">
    <property type="entry name" value="TRANSCRIPTIONAL REGULATORY PROTEIN"/>
    <property type="match status" value="1"/>
</dbReference>
<evidence type="ECO:0000256" key="3">
    <source>
        <dbReference type="ARBA" id="ARBA00023163"/>
    </source>
</evidence>
<dbReference type="PANTHER" id="PTHR33204">
    <property type="entry name" value="TRANSCRIPTIONAL REGULATOR, MARR FAMILY"/>
    <property type="match status" value="1"/>
</dbReference>
<organism evidence="5 6">
    <name type="scientific">Spongiactinospora rosea</name>
    <dbReference type="NCBI Taxonomy" id="2248750"/>
    <lineage>
        <taxon>Bacteria</taxon>
        <taxon>Bacillati</taxon>
        <taxon>Actinomycetota</taxon>
        <taxon>Actinomycetes</taxon>
        <taxon>Streptosporangiales</taxon>
        <taxon>Streptosporangiaceae</taxon>
        <taxon>Spongiactinospora</taxon>
    </lineage>
</organism>
<dbReference type="InterPro" id="IPR036388">
    <property type="entry name" value="WH-like_DNA-bd_sf"/>
</dbReference>
<keyword evidence="3" id="KW-0804">Transcription</keyword>
<dbReference type="AlphaFoldDB" id="A0A366M4Q3"/>
<dbReference type="Pfam" id="PF01638">
    <property type="entry name" value="HxlR"/>
    <property type="match status" value="1"/>
</dbReference>
<comment type="caution">
    <text evidence="5">The sequence shown here is derived from an EMBL/GenBank/DDBJ whole genome shotgun (WGS) entry which is preliminary data.</text>
</comment>
<dbReference type="RefSeq" id="WP_113980119.1">
    <property type="nucleotide sequence ID" value="NZ_QMEY01000002.1"/>
</dbReference>
<evidence type="ECO:0000313" key="6">
    <source>
        <dbReference type="Proteomes" id="UP000253303"/>
    </source>
</evidence>
<evidence type="ECO:0000259" key="4">
    <source>
        <dbReference type="PROSITE" id="PS51118"/>
    </source>
</evidence>
<name>A0A366M4Q3_9ACTN</name>
<evidence type="ECO:0000256" key="1">
    <source>
        <dbReference type="ARBA" id="ARBA00023015"/>
    </source>
</evidence>
<feature type="domain" description="HTH hxlR-type" evidence="4">
    <location>
        <begin position="10"/>
        <end position="108"/>
    </location>
</feature>
<dbReference type="InterPro" id="IPR036390">
    <property type="entry name" value="WH_DNA-bd_sf"/>
</dbReference>
<dbReference type="Gene3D" id="3.30.1050.10">
    <property type="entry name" value="SCP2 sterol-binding domain"/>
    <property type="match status" value="1"/>
</dbReference>
<dbReference type="Gene3D" id="1.10.10.10">
    <property type="entry name" value="Winged helix-like DNA-binding domain superfamily/Winged helix DNA-binding domain"/>
    <property type="match status" value="1"/>
</dbReference>
<dbReference type="InterPro" id="IPR011991">
    <property type="entry name" value="ArsR-like_HTH"/>
</dbReference>
<keyword evidence="6" id="KW-1185">Reference proteome</keyword>
<dbReference type="SUPFAM" id="SSF55718">
    <property type="entry name" value="SCP-like"/>
    <property type="match status" value="1"/>
</dbReference>
<evidence type="ECO:0000256" key="2">
    <source>
        <dbReference type="ARBA" id="ARBA00023125"/>
    </source>
</evidence>
<dbReference type="GO" id="GO:0003677">
    <property type="term" value="F:DNA binding"/>
    <property type="evidence" value="ECO:0007669"/>
    <property type="project" value="UniProtKB-KW"/>
</dbReference>
<dbReference type="PROSITE" id="PS51118">
    <property type="entry name" value="HTH_HXLR"/>
    <property type="match status" value="1"/>
</dbReference>